<dbReference type="RefSeq" id="WP_204205122.1">
    <property type="nucleotide sequence ID" value="NZ_JAFELM010000043.1"/>
</dbReference>
<dbReference type="InterPro" id="IPR005467">
    <property type="entry name" value="His_kinase_dom"/>
</dbReference>
<protein>
    <recommendedName>
        <fullName evidence="2">histidine kinase</fullName>
        <ecNumber evidence="2">2.7.13.3</ecNumber>
    </recommendedName>
</protein>
<dbReference type="SMART" id="SM00388">
    <property type="entry name" value="HisKA"/>
    <property type="match status" value="1"/>
</dbReference>
<evidence type="ECO:0000256" key="5">
    <source>
        <dbReference type="ARBA" id="ARBA00022741"/>
    </source>
</evidence>
<evidence type="ECO:0000313" key="10">
    <source>
        <dbReference type="EMBL" id="MBM6619654.1"/>
    </source>
</evidence>
<sequence length="219" mass="24280">MIKSEKLSIAGELAAGIAHEIRNPITSIKGFLQLMQSSEYEKEIYFDIMSSEINRIELILSELLMLAKPQATQTAPRDVTMILEDVVALMQPEAILKNVHIQVMAEIEQAVVDCEENQLKQVFINFIKNAIEAMPDGGVLNIIVTNSSSNELSLQFTDQGCGIPEELISKLGQPFYTTKEKGTGLGFMVSKRIIENHHGTVDIHSKLNEGTTIEVKLPI</sequence>
<dbReference type="EMBL" id="JAFELM010000043">
    <property type="protein sequence ID" value="MBM6619654.1"/>
    <property type="molecule type" value="Genomic_DNA"/>
</dbReference>
<keyword evidence="11" id="KW-1185">Reference proteome</keyword>
<evidence type="ECO:0000256" key="8">
    <source>
        <dbReference type="ARBA" id="ARBA00023012"/>
    </source>
</evidence>
<name>A0ABS2DMD7_9BACI</name>
<evidence type="ECO:0000313" key="11">
    <source>
        <dbReference type="Proteomes" id="UP001518925"/>
    </source>
</evidence>
<evidence type="ECO:0000256" key="7">
    <source>
        <dbReference type="ARBA" id="ARBA00022840"/>
    </source>
</evidence>
<dbReference type="InterPro" id="IPR003661">
    <property type="entry name" value="HisK_dim/P_dom"/>
</dbReference>
<dbReference type="SMART" id="SM00387">
    <property type="entry name" value="HATPase_c"/>
    <property type="match status" value="1"/>
</dbReference>
<dbReference type="InterPro" id="IPR003594">
    <property type="entry name" value="HATPase_dom"/>
</dbReference>
<dbReference type="PROSITE" id="PS50109">
    <property type="entry name" value="HIS_KIN"/>
    <property type="match status" value="1"/>
</dbReference>
<evidence type="ECO:0000256" key="1">
    <source>
        <dbReference type="ARBA" id="ARBA00000085"/>
    </source>
</evidence>
<dbReference type="PANTHER" id="PTHR43065:SF34">
    <property type="entry name" value="SPORULATION KINASE A"/>
    <property type="match status" value="1"/>
</dbReference>
<keyword evidence="4" id="KW-0808">Transferase</keyword>
<dbReference type="SUPFAM" id="SSF55874">
    <property type="entry name" value="ATPase domain of HSP90 chaperone/DNA topoisomerase II/histidine kinase"/>
    <property type="match status" value="1"/>
</dbReference>
<dbReference type="EC" id="2.7.13.3" evidence="2"/>
<dbReference type="PANTHER" id="PTHR43065">
    <property type="entry name" value="SENSOR HISTIDINE KINASE"/>
    <property type="match status" value="1"/>
</dbReference>
<dbReference type="Pfam" id="PF00512">
    <property type="entry name" value="HisKA"/>
    <property type="match status" value="1"/>
</dbReference>
<dbReference type="GO" id="GO:0016301">
    <property type="term" value="F:kinase activity"/>
    <property type="evidence" value="ECO:0007669"/>
    <property type="project" value="UniProtKB-KW"/>
</dbReference>
<dbReference type="InterPro" id="IPR004358">
    <property type="entry name" value="Sig_transdc_His_kin-like_C"/>
</dbReference>
<keyword evidence="3" id="KW-0597">Phosphoprotein</keyword>
<evidence type="ECO:0000259" key="9">
    <source>
        <dbReference type="PROSITE" id="PS50109"/>
    </source>
</evidence>
<dbReference type="SUPFAM" id="SSF47384">
    <property type="entry name" value="Homodimeric domain of signal transducing histidine kinase"/>
    <property type="match status" value="1"/>
</dbReference>
<evidence type="ECO:0000256" key="2">
    <source>
        <dbReference type="ARBA" id="ARBA00012438"/>
    </source>
</evidence>
<dbReference type="Pfam" id="PF02518">
    <property type="entry name" value="HATPase_c"/>
    <property type="match status" value="1"/>
</dbReference>
<evidence type="ECO:0000256" key="4">
    <source>
        <dbReference type="ARBA" id="ARBA00022679"/>
    </source>
</evidence>
<keyword evidence="8" id="KW-0902">Two-component regulatory system</keyword>
<proteinExistence type="predicted"/>
<dbReference type="Gene3D" id="1.10.287.130">
    <property type="match status" value="1"/>
</dbReference>
<accession>A0ABS2DMD7</accession>
<dbReference type="Proteomes" id="UP001518925">
    <property type="component" value="Unassembled WGS sequence"/>
</dbReference>
<feature type="domain" description="Histidine kinase" evidence="9">
    <location>
        <begin position="16"/>
        <end position="219"/>
    </location>
</feature>
<dbReference type="InterPro" id="IPR036890">
    <property type="entry name" value="HATPase_C_sf"/>
</dbReference>
<evidence type="ECO:0000256" key="3">
    <source>
        <dbReference type="ARBA" id="ARBA00022553"/>
    </source>
</evidence>
<organism evidence="10 11">
    <name type="scientific">Bacillus suaedaesalsae</name>
    <dbReference type="NCBI Taxonomy" id="2810349"/>
    <lineage>
        <taxon>Bacteria</taxon>
        <taxon>Bacillati</taxon>
        <taxon>Bacillota</taxon>
        <taxon>Bacilli</taxon>
        <taxon>Bacillales</taxon>
        <taxon>Bacillaceae</taxon>
        <taxon>Bacillus</taxon>
    </lineage>
</organism>
<dbReference type="Gene3D" id="3.30.565.10">
    <property type="entry name" value="Histidine kinase-like ATPase, C-terminal domain"/>
    <property type="match status" value="1"/>
</dbReference>
<dbReference type="CDD" id="cd00082">
    <property type="entry name" value="HisKA"/>
    <property type="match status" value="1"/>
</dbReference>
<dbReference type="CDD" id="cd00075">
    <property type="entry name" value="HATPase"/>
    <property type="match status" value="1"/>
</dbReference>
<dbReference type="InterPro" id="IPR036097">
    <property type="entry name" value="HisK_dim/P_sf"/>
</dbReference>
<gene>
    <name evidence="10" type="ORF">JR050_18490</name>
</gene>
<comment type="caution">
    <text evidence="10">The sequence shown here is derived from an EMBL/GenBank/DDBJ whole genome shotgun (WGS) entry which is preliminary data.</text>
</comment>
<keyword evidence="6 10" id="KW-0418">Kinase</keyword>
<evidence type="ECO:0000256" key="6">
    <source>
        <dbReference type="ARBA" id="ARBA00022777"/>
    </source>
</evidence>
<comment type="catalytic activity">
    <reaction evidence="1">
        <text>ATP + protein L-histidine = ADP + protein N-phospho-L-histidine.</text>
        <dbReference type="EC" id="2.7.13.3"/>
    </reaction>
</comment>
<keyword evidence="7" id="KW-0067">ATP-binding</keyword>
<keyword evidence="5" id="KW-0547">Nucleotide-binding</keyword>
<dbReference type="PRINTS" id="PR00344">
    <property type="entry name" value="BCTRLSENSOR"/>
</dbReference>
<reference evidence="10 11" key="1">
    <citation type="submission" date="2021-02" db="EMBL/GenBank/DDBJ databases">
        <title>Bacillus sp. RD4P76, an endophyte from a halophyte.</title>
        <authorList>
            <person name="Sun J.-Q."/>
        </authorList>
    </citation>
    <scope>NUCLEOTIDE SEQUENCE [LARGE SCALE GENOMIC DNA]</scope>
    <source>
        <strain evidence="10 11">RD4P76</strain>
    </source>
</reference>